<dbReference type="Proteomes" id="UP000269019">
    <property type="component" value="Chromosome"/>
</dbReference>
<keyword evidence="4" id="KW-1185">Reference proteome</keyword>
<feature type="domain" description="HTH marR-type" evidence="2">
    <location>
        <begin position="34"/>
        <end position="170"/>
    </location>
</feature>
<protein>
    <submittedName>
        <fullName evidence="3">DNA-binding transcriptional repressor MarR</fullName>
    </submittedName>
</protein>
<dbReference type="KEGG" id="ccho:CCHOA_02685"/>
<dbReference type="GO" id="GO:0003677">
    <property type="term" value="F:DNA binding"/>
    <property type="evidence" value="ECO:0007669"/>
    <property type="project" value="UniProtKB-KW"/>
</dbReference>
<gene>
    <name evidence="3" type="ORF">CCHOA_02685</name>
</gene>
<dbReference type="Gene3D" id="1.10.10.10">
    <property type="entry name" value="Winged helix-like DNA-binding domain superfamily/Winged helix DNA-binding domain"/>
    <property type="match status" value="1"/>
</dbReference>
<dbReference type="InterPro" id="IPR036390">
    <property type="entry name" value="WH_DNA-bd_sf"/>
</dbReference>
<dbReference type="AlphaFoldDB" id="A0A3G6J5C0"/>
<dbReference type="GO" id="GO:0006950">
    <property type="term" value="P:response to stress"/>
    <property type="evidence" value="ECO:0007669"/>
    <property type="project" value="TreeGrafter"/>
</dbReference>
<dbReference type="InterPro" id="IPR000835">
    <property type="entry name" value="HTH_MarR-typ"/>
</dbReference>
<dbReference type="InterPro" id="IPR036388">
    <property type="entry name" value="WH-like_DNA-bd_sf"/>
</dbReference>
<evidence type="ECO:0000259" key="2">
    <source>
        <dbReference type="PROSITE" id="PS50995"/>
    </source>
</evidence>
<dbReference type="EMBL" id="CP033896">
    <property type="protein sequence ID" value="AZA12953.1"/>
    <property type="molecule type" value="Genomic_DNA"/>
</dbReference>
<feature type="region of interest" description="Disordered" evidence="1">
    <location>
        <begin position="1"/>
        <end position="27"/>
    </location>
</feature>
<dbReference type="PANTHER" id="PTHR33164">
    <property type="entry name" value="TRANSCRIPTIONAL REGULATOR, MARR FAMILY"/>
    <property type="match status" value="1"/>
</dbReference>
<dbReference type="RefSeq" id="WP_123926430.1">
    <property type="nucleotide sequence ID" value="NZ_CP033896.1"/>
</dbReference>
<proteinExistence type="predicted"/>
<dbReference type="Pfam" id="PF12802">
    <property type="entry name" value="MarR_2"/>
    <property type="match status" value="1"/>
</dbReference>
<dbReference type="PANTHER" id="PTHR33164:SF99">
    <property type="entry name" value="MARR FAMILY REGULATORY PROTEIN"/>
    <property type="match status" value="1"/>
</dbReference>
<dbReference type="SMART" id="SM00347">
    <property type="entry name" value="HTH_MARR"/>
    <property type="match status" value="1"/>
</dbReference>
<dbReference type="GO" id="GO:0003700">
    <property type="term" value="F:DNA-binding transcription factor activity"/>
    <property type="evidence" value="ECO:0007669"/>
    <property type="project" value="InterPro"/>
</dbReference>
<dbReference type="PROSITE" id="PS50995">
    <property type="entry name" value="HTH_MARR_2"/>
    <property type="match status" value="1"/>
</dbReference>
<sequence>MSDASPTPATPQSPNQPDVPTTADSPDAFACAAPADMWRDFLFSAGLLESMLDTTLQREHGVSLSECDVLENLARASEQSLAMSCVQALSTTSISGLSRAVARLEQKSYVVKTPSPTDRRAVQLTLTAAGAKLLPQLHTTLSALVQQYLIDCLPAAEITAFAKVNAHLAEQLKNPETKPQTR</sequence>
<evidence type="ECO:0000313" key="4">
    <source>
        <dbReference type="Proteomes" id="UP000269019"/>
    </source>
</evidence>
<organism evidence="3 4">
    <name type="scientific">Corynebacterium choanae</name>
    <dbReference type="NCBI Taxonomy" id="1862358"/>
    <lineage>
        <taxon>Bacteria</taxon>
        <taxon>Bacillati</taxon>
        <taxon>Actinomycetota</taxon>
        <taxon>Actinomycetes</taxon>
        <taxon>Mycobacteriales</taxon>
        <taxon>Corynebacteriaceae</taxon>
        <taxon>Corynebacterium</taxon>
    </lineage>
</organism>
<accession>A0A3G6J5C0</accession>
<feature type="compositionally biased region" description="Polar residues" evidence="1">
    <location>
        <begin position="1"/>
        <end position="24"/>
    </location>
</feature>
<dbReference type="OrthoDB" id="8635520at2"/>
<dbReference type="InterPro" id="IPR039422">
    <property type="entry name" value="MarR/SlyA-like"/>
</dbReference>
<keyword evidence="3" id="KW-0238">DNA-binding</keyword>
<reference evidence="3 4" key="1">
    <citation type="submission" date="2018-11" db="EMBL/GenBank/DDBJ databases">
        <authorList>
            <person name="Kleinhagauer T."/>
            <person name="Glaeser S.P."/>
            <person name="Spergser J."/>
            <person name="Ruckert C."/>
            <person name="Kaempfer P."/>
            <person name="Busse H.-J."/>
        </authorList>
    </citation>
    <scope>NUCLEOTIDE SEQUENCE [LARGE SCALE GENOMIC DNA]</scope>
    <source>
        <strain evidence="3 4">200CH</strain>
    </source>
</reference>
<name>A0A3G6J5C0_9CORY</name>
<evidence type="ECO:0000313" key="3">
    <source>
        <dbReference type="EMBL" id="AZA12953.1"/>
    </source>
</evidence>
<evidence type="ECO:0000256" key="1">
    <source>
        <dbReference type="SAM" id="MobiDB-lite"/>
    </source>
</evidence>
<dbReference type="SUPFAM" id="SSF46785">
    <property type="entry name" value="Winged helix' DNA-binding domain"/>
    <property type="match status" value="1"/>
</dbReference>